<dbReference type="AlphaFoldDB" id="A0A6J6G0X6"/>
<reference evidence="1" key="1">
    <citation type="submission" date="2020-05" db="EMBL/GenBank/DDBJ databases">
        <authorList>
            <person name="Chiriac C."/>
            <person name="Salcher M."/>
            <person name="Ghai R."/>
            <person name="Kavagutti S V."/>
        </authorList>
    </citation>
    <scope>NUCLEOTIDE SEQUENCE</scope>
</reference>
<name>A0A6J6G0X6_9ZZZZ</name>
<accession>A0A6J6G0X6</accession>
<protein>
    <submittedName>
        <fullName evidence="1">Unannotated protein</fullName>
    </submittedName>
</protein>
<sequence length="82" mass="8617">MPDVLDVPDVPDVLDVVAPPSLERSTMSVPLPSSAITAPAAIANEPMNMNQNPMPLSPSVVIQASMMPAAAMPQVPLIWLTE</sequence>
<dbReference type="EMBL" id="CAEZSR010000256">
    <property type="protein sequence ID" value="CAB4594210.1"/>
    <property type="molecule type" value="Genomic_DNA"/>
</dbReference>
<proteinExistence type="predicted"/>
<gene>
    <name evidence="1" type="ORF">UFOPK1493_03909</name>
</gene>
<organism evidence="1">
    <name type="scientific">freshwater metagenome</name>
    <dbReference type="NCBI Taxonomy" id="449393"/>
    <lineage>
        <taxon>unclassified sequences</taxon>
        <taxon>metagenomes</taxon>
        <taxon>ecological metagenomes</taxon>
    </lineage>
</organism>
<evidence type="ECO:0000313" key="1">
    <source>
        <dbReference type="EMBL" id="CAB4594210.1"/>
    </source>
</evidence>